<proteinExistence type="predicted"/>
<dbReference type="EMBL" id="JBHSTQ010000031">
    <property type="protein sequence ID" value="MFC6387731.1"/>
    <property type="molecule type" value="Genomic_DNA"/>
</dbReference>
<keyword evidence="3" id="KW-1185">Reference proteome</keyword>
<accession>A0ABW1WJD0</accession>
<reference evidence="3" key="1">
    <citation type="journal article" date="2019" name="Int. J. Syst. Evol. Microbiol.">
        <title>The Global Catalogue of Microorganisms (GCM) 10K type strain sequencing project: providing services to taxonomists for standard genome sequencing and annotation.</title>
        <authorList>
            <consortium name="The Broad Institute Genomics Platform"/>
            <consortium name="The Broad Institute Genome Sequencing Center for Infectious Disease"/>
            <person name="Wu L."/>
            <person name="Ma J."/>
        </authorList>
    </citation>
    <scope>NUCLEOTIDE SEQUENCE [LARGE SCALE GENOMIC DNA]</scope>
    <source>
        <strain evidence="3">CCUG 42001</strain>
    </source>
</reference>
<evidence type="ECO:0000313" key="3">
    <source>
        <dbReference type="Proteomes" id="UP001596267"/>
    </source>
</evidence>
<evidence type="ECO:0008006" key="4">
    <source>
        <dbReference type="Google" id="ProtNLM"/>
    </source>
</evidence>
<feature type="coiled-coil region" evidence="1">
    <location>
        <begin position="66"/>
        <end position="93"/>
    </location>
</feature>
<dbReference type="RefSeq" id="WP_253077501.1">
    <property type="nucleotide sequence ID" value="NZ_JAMXWN010000031.1"/>
</dbReference>
<evidence type="ECO:0000313" key="2">
    <source>
        <dbReference type="EMBL" id="MFC6387731.1"/>
    </source>
</evidence>
<dbReference type="Proteomes" id="UP001596267">
    <property type="component" value="Unassembled WGS sequence"/>
</dbReference>
<comment type="caution">
    <text evidence="2">The sequence shown here is derived from an EMBL/GenBank/DDBJ whole genome shotgun (WGS) entry which is preliminary data.</text>
</comment>
<keyword evidence="1" id="KW-0175">Coiled coil</keyword>
<protein>
    <recommendedName>
        <fullName evidence="4">Mobilization protein</fullName>
    </recommendedName>
</protein>
<name>A0ABW1WJD0_9BACL</name>
<sequence>MENRLTESNRENRRLKGLLEKKDALISHLQQAAREIFRNGESVFHQLVGYVKGRFMTDQKPLPEEQKAYEQGAARTKKEFDELEKQFEQEQANKRKKGWEMER</sequence>
<evidence type="ECO:0000256" key="1">
    <source>
        <dbReference type="SAM" id="Coils"/>
    </source>
</evidence>
<organism evidence="2 3">
    <name type="scientific">Sporolactobacillus kofuensis</name>
    <dbReference type="NCBI Taxonomy" id="269672"/>
    <lineage>
        <taxon>Bacteria</taxon>
        <taxon>Bacillati</taxon>
        <taxon>Bacillota</taxon>
        <taxon>Bacilli</taxon>
        <taxon>Bacillales</taxon>
        <taxon>Sporolactobacillaceae</taxon>
        <taxon>Sporolactobacillus</taxon>
    </lineage>
</organism>
<gene>
    <name evidence="2" type="ORF">ACFP7A_14320</name>
</gene>